<keyword evidence="2" id="KW-0378">Hydrolase</keyword>
<evidence type="ECO:0000313" key="3">
    <source>
        <dbReference type="Proteomes" id="UP000199012"/>
    </source>
</evidence>
<dbReference type="Proteomes" id="UP000199012">
    <property type="component" value="Unassembled WGS sequence"/>
</dbReference>
<dbReference type="RefSeq" id="WP_090031088.1">
    <property type="nucleotide sequence ID" value="NZ_BONM01000002.1"/>
</dbReference>
<dbReference type="NCBIfam" id="TIGR03883">
    <property type="entry name" value="DUF2342_F420"/>
    <property type="match status" value="1"/>
</dbReference>
<protein>
    <submittedName>
        <fullName evidence="2">Putative hydrolase/uncharacterized protein, coenzyme F420 biosynthesis associated</fullName>
    </submittedName>
</protein>
<dbReference type="InterPro" id="IPR042271">
    <property type="entry name" value="Zinicin_2_N"/>
</dbReference>
<sequence>MPDTRDPVDWDAAARLAGRLAPRGPAAGRAELVDLVAELRDAAARAAGHVALLAHLQPADGRPPRAAATVHVVDRPRWAEANVGTFAALSAPLTDALVRSAQDRGRRTPRVTAAARAAGAAQLGGLLALLSSKVLGQFDPFGAPAGAPGRLLLVAPNVLATERALRVHAADFRLWVSLHEQTHALQFAAAPWLAGHLRERVVELGTGLAGRLRPAGDETGDEGVDEGGDGSGHGGARGAVPGDDDEGGLADLLRGAVRAARGGPGSAGLLELLPAPQRRAAEEVTAVMSLLEGHADVTMDQVGADVVPTVRTIRRRFEARRDAAASAGGPAGLLRRLLGLDAKLAQYRDGARFVRGVRRRAGARGLDPVWADAAHLPTPAELADPRAWVRRVHG</sequence>
<evidence type="ECO:0000313" key="2">
    <source>
        <dbReference type="EMBL" id="SFA89922.1"/>
    </source>
</evidence>
<dbReference type="GO" id="GO:0016787">
    <property type="term" value="F:hydrolase activity"/>
    <property type="evidence" value="ECO:0007669"/>
    <property type="project" value="UniProtKB-KW"/>
</dbReference>
<feature type="compositionally biased region" description="Acidic residues" evidence="1">
    <location>
        <begin position="218"/>
        <end position="228"/>
    </location>
</feature>
<organism evidence="2 3">
    <name type="scientific">Cellulomonas marina</name>
    <dbReference type="NCBI Taxonomy" id="988821"/>
    <lineage>
        <taxon>Bacteria</taxon>
        <taxon>Bacillati</taxon>
        <taxon>Actinomycetota</taxon>
        <taxon>Actinomycetes</taxon>
        <taxon>Micrococcales</taxon>
        <taxon>Cellulomonadaceae</taxon>
        <taxon>Cellulomonas</taxon>
    </lineage>
</organism>
<dbReference type="EMBL" id="FOKA01000003">
    <property type="protein sequence ID" value="SFA89922.1"/>
    <property type="molecule type" value="Genomic_DNA"/>
</dbReference>
<dbReference type="PANTHER" id="PTHR39420:SF1">
    <property type="entry name" value="HYDROLASE"/>
    <property type="match status" value="1"/>
</dbReference>
<dbReference type="SUPFAM" id="SSF55486">
    <property type="entry name" value="Metalloproteases ('zincins'), catalytic domain"/>
    <property type="match status" value="1"/>
</dbReference>
<dbReference type="InterPro" id="IPR022454">
    <property type="entry name" value="CHP03883_F420-assoc"/>
</dbReference>
<reference evidence="2 3" key="1">
    <citation type="submission" date="2016-10" db="EMBL/GenBank/DDBJ databases">
        <authorList>
            <person name="de Groot N.N."/>
        </authorList>
    </citation>
    <scope>NUCLEOTIDE SEQUENCE [LARGE SCALE GENOMIC DNA]</scope>
    <source>
        <strain evidence="2 3">CGMCC 4.6945</strain>
    </source>
</reference>
<proteinExistence type="predicted"/>
<dbReference type="AlphaFoldDB" id="A0A1I0WME3"/>
<dbReference type="InterPro" id="IPR018766">
    <property type="entry name" value="Zinicin_2"/>
</dbReference>
<feature type="region of interest" description="Disordered" evidence="1">
    <location>
        <begin position="210"/>
        <end position="245"/>
    </location>
</feature>
<dbReference type="STRING" id="988821.SAMN05421867_103101"/>
<dbReference type="OrthoDB" id="142939at2"/>
<dbReference type="PANTHER" id="PTHR39420">
    <property type="match status" value="1"/>
</dbReference>
<dbReference type="NCBIfam" id="TIGR03624">
    <property type="entry name" value="putative hydrolase"/>
    <property type="match status" value="1"/>
</dbReference>
<accession>A0A1I0WME3</accession>
<keyword evidence="3" id="KW-1185">Reference proteome</keyword>
<name>A0A1I0WME3_9CELL</name>
<dbReference type="Pfam" id="PF10103">
    <property type="entry name" value="Zincin_2"/>
    <property type="match status" value="1"/>
</dbReference>
<dbReference type="Gene3D" id="1.20.150.30">
    <property type="entry name" value="Zincin-like metallopeptidase, N-terminal domain"/>
    <property type="match status" value="1"/>
</dbReference>
<gene>
    <name evidence="2" type="ORF">SAMN05421867_103101</name>
</gene>
<evidence type="ECO:0000256" key="1">
    <source>
        <dbReference type="SAM" id="MobiDB-lite"/>
    </source>
</evidence>